<evidence type="ECO:0000313" key="1">
    <source>
        <dbReference type="EMBL" id="GAH01038.1"/>
    </source>
</evidence>
<organism evidence="1">
    <name type="scientific">marine sediment metagenome</name>
    <dbReference type="NCBI Taxonomy" id="412755"/>
    <lineage>
        <taxon>unclassified sequences</taxon>
        <taxon>metagenomes</taxon>
        <taxon>ecological metagenomes</taxon>
    </lineage>
</organism>
<dbReference type="EMBL" id="BART01028097">
    <property type="protein sequence ID" value="GAH01038.1"/>
    <property type="molecule type" value="Genomic_DNA"/>
</dbReference>
<name>X1DXE2_9ZZZZ</name>
<proteinExistence type="predicted"/>
<comment type="caution">
    <text evidence="1">The sequence shown here is derived from an EMBL/GenBank/DDBJ whole genome shotgun (WGS) entry which is preliminary data.</text>
</comment>
<reference evidence="1" key="1">
    <citation type="journal article" date="2014" name="Front. Microbiol.">
        <title>High frequency of phylogenetically diverse reductive dehalogenase-homologous genes in deep subseafloor sedimentary metagenomes.</title>
        <authorList>
            <person name="Kawai M."/>
            <person name="Futagami T."/>
            <person name="Toyoda A."/>
            <person name="Takaki Y."/>
            <person name="Nishi S."/>
            <person name="Hori S."/>
            <person name="Arai W."/>
            <person name="Tsubouchi T."/>
            <person name="Morono Y."/>
            <person name="Uchiyama I."/>
            <person name="Ito T."/>
            <person name="Fujiyama A."/>
            <person name="Inagaki F."/>
            <person name="Takami H."/>
        </authorList>
    </citation>
    <scope>NUCLEOTIDE SEQUENCE</scope>
    <source>
        <strain evidence="1">Expedition CK06-06</strain>
    </source>
</reference>
<evidence type="ECO:0008006" key="2">
    <source>
        <dbReference type="Google" id="ProtNLM"/>
    </source>
</evidence>
<feature type="non-terminal residue" evidence="1">
    <location>
        <position position="1"/>
    </location>
</feature>
<protein>
    <recommendedName>
        <fullName evidence="2">N-acetyltransferase domain-containing protein</fullName>
    </recommendedName>
</protein>
<sequence>IVGYVLAGIGEKSLIRPDLKEDCLYARIFYPRVLPGHENATDLLMEKIIEALQKKDVELVRTRVSSMREGSLQYIEKWGFTQNKTYPVGYKLYYNYELSKGTIERTTKDVIEFDKERDLEECVKWVADFFIVSKEQAQKYILDFYSREDIVSHLVIRENDKLAGYCYAGSNSINDKIKASFYIDAINEDYFDQLIIQTINASIERKADYFLIDLVYGVLKYEDTVKSLGLSKVATWGVFEKSL</sequence>
<dbReference type="AlphaFoldDB" id="X1DXE2"/>
<gene>
    <name evidence="1" type="ORF">S01H4_49628</name>
</gene>
<accession>X1DXE2</accession>